<organism evidence="1 2">
    <name type="scientific">Absidia repens</name>
    <dbReference type="NCBI Taxonomy" id="90262"/>
    <lineage>
        <taxon>Eukaryota</taxon>
        <taxon>Fungi</taxon>
        <taxon>Fungi incertae sedis</taxon>
        <taxon>Mucoromycota</taxon>
        <taxon>Mucoromycotina</taxon>
        <taxon>Mucoromycetes</taxon>
        <taxon>Mucorales</taxon>
        <taxon>Cunninghamellaceae</taxon>
        <taxon>Absidia</taxon>
    </lineage>
</organism>
<dbReference type="EMBL" id="MCGE01000013">
    <property type="protein sequence ID" value="ORZ15024.1"/>
    <property type="molecule type" value="Genomic_DNA"/>
</dbReference>
<evidence type="ECO:0000313" key="2">
    <source>
        <dbReference type="Proteomes" id="UP000193560"/>
    </source>
</evidence>
<accession>A0A1X2IE65</accession>
<proteinExistence type="predicted"/>
<name>A0A1X2IE65_9FUNG</name>
<comment type="caution">
    <text evidence="1">The sequence shown here is derived from an EMBL/GenBank/DDBJ whole genome shotgun (WGS) entry which is preliminary data.</text>
</comment>
<protein>
    <submittedName>
        <fullName evidence="1">Uncharacterized protein</fullName>
    </submittedName>
</protein>
<gene>
    <name evidence="1" type="ORF">BCR42DRAFT_438222</name>
</gene>
<keyword evidence="2" id="KW-1185">Reference proteome</keyword>
<sequence>MAQGHWLCNIISQQAPSQVTIDEDEIDGEFEEDERISHMNIGLNGDGDDLNDINDIPSRPAKKNKISIVI</sequence>
<dbReference type="Proteomes" id="UP000193560">
    <property type="component" value="Unassembled WGS sequence"/>
</dbReference>
<dbReference type="AlphaFoldDB" id="A0A1X2IE65"/>
<reference evidence="1 2" key="1">
    <citation type="submission" date="2016-07" db="EMBL/GenBank/DDBJ databases">
        <title>Pervasive Adenine N6-methylation of Active Genes in Fungi.</title>
        <authorList>
            <consortium name="DOE Joint Genome Institute"/>
            <person name="Mondo S.J."/>
            <person name="Dannebaum R.O."/>
            <person name="Kuo R.C."/>
            <person name="Labutti K."/>
            <person name="Haridas S."/>
            <person name="Kuo A."/>
            <person name="Salamov A."/>
            <person name="Ahrendt S.R."/>
            <person name="Lipzen A."/>
            <person name="Sullivan W."/>
            <person name="Andreopoulos W.B."/>
            <person name="Clum A."/>
            <person name="Lindquist E."/>
            <person name="Daum C."/>
            <person name="Ramamoorthy G.K."/>
            <person name="Gryganskyi A."/>
            <person name="Culley D."/>
            <person name="Magnuson J.K."/>
            <person name="James T.Y."/>
            <person name="O'Malley M.A."/>
            <person name="Stajich J.E."/>
            <person name="Spatafora J.W."/>
            <person name="Visel A."/>
            <person name="Grigoriev I.V."/>
        </authorList>
    </citation>
    <scope>NUCLEOTIDE SEQUENCE [LARGE SCALE GENOMIC DNA]</scope>
    <source>
        <strain evidence="1 2">NRRL 1336</strain>
    </source>
</reference>
<evidence type="ECO:0000313" key="1">
    <source>
        <dbReference type="EMBL" id="ORZ15024.1"/>
    </source>
</evidence>